<evidence type="ECO:0000313" key="2">
    <source>
        <dbReference type="EMBL" id="KAG2485501.1"/>
    </source>
</evidence>
<feature type="compositionally biased region" description="Low complexity" evidence="1">
    <location>
        <begin position="136"/>
        <end position="146"/>
    </location>
</feature>
<feature type="compositionally biased region" description="Low complexity" evidence="1">
    <location>
        <begin position="83"/>
        <end position="95"/>
    </location>
</feature>
<evidence type="ECO:0000256" key="1">
    <source>
        <dbReference type="SAM" id="MobiDB-lite"/>
    </source>
</evidence>
<reference evidence="2" key="1">
    <citation type="journal article" date="2020" name="bioRxiv">
        <title>Comparative genomics of Chlamydomonas.</title>
        <authorList>
            <person name="Craig R.J."/>
            <person name="Hasan A.R."/>
            <person name="Ness R.W."/>
            <person name="Keightley P.D."/>
        </authorList>
    </citation>
    <scope>NUCLEOTIDE SEQUENCE</scope>
    <source>
        <strain evidence="2">CCAP 11/70</strain>
    </source>
</reference>
<name>A0A836BQK2_9CHLO</name>
<feature type="compositionally biased region" description="Low complexity" evidence="1">
    <location>
        <begin position="106"/>
        <end position="123"/>
    </location>
</feature>
<evidence type="ECO:0000313" key="3">
    <source>
        <dbReference type="Proteomes" id="UP000612055"/>
    </source>
</evidence>
<dbReference type="EMBL" id="JAEHOE010000128">
    <property type="protein sequence ID" value="KAG2485501.1"/>
    <property type="molecule type" value="Genomic_DNA"/>
</dbReference>
<sequence>MAPAAVLAVPVVVALVAAGIFRRFRHTSERSATATDVARTVDRVGQAVEAVDDAFAALLTEPSLPVPATMTLAQDAVVCASPSSADDATAPAPATREPVHLSANLSSPSPAYARASSFSSLPNLRPPTSPQPLPSPASSSPVSLRPTSCPGTATASPTRRSLCDAAAPEALPFTTRRGLFEELTAACTSSHPCASPSPDATWYAGSRAWGRSTSSGAIQLSSFVGTPAELQHLTVATSSRCLRRCISSPGAGC</sequence>
<protein>
    <submittedName>
        <fullName evidence="2">Uncharacterized protein</fullName>
    </submittedName>
</protein>
<proteinExistence type="predicted"/>
<organism evidence="2 3">
    <name type="scientific">Edaphochlamys debaryana</name>
    <dbReference type="NCBI Taxonomy" id="47281"/>
    <lineage>
        <taxon>Eukaryota</taxon>
        <taxon>Viridiplantae</taxon>
        <taxon>Chlorophyta</taxon>
        <taxon>core chlorophytes</taxon>
        <taxon>Chlorophyceae</taxon>
        <taxon>CS clade</taxon>
        <taxon>Chlamydomonadales</taxon>
        <taxon>Chlamydomonadales incertae sedis</taxon>
        <taxon>Edaphochlamys</taxon>
    </lineage>
</organism>
<gene>
    <name evidence="2" type="ORF">HYH03_015774</name>
</gene>
<dbReference type="AlphaFoldDB" id="A0A836BQK2"/>
<feature type="compositionally biased region" description="Pro residues" evidence="1">
    <location>
        <begin position="124"/>
        <end position="135"/>
    </location>
</feature>
<dbReference type="Proteomes" id="UP000612055">
    <property type="component" value="Unassembled WGS sequence"/>
</dbReference>
<keyword evidence="3" id="KW-1185">Reference proteome</keyword>
<feature type="compositionally biased region" description="Polar residues" evidence="1">
    <location>
        <begin position="149"/>
        <end position="159"/>
    </location>
</feature>
<feature type="region of interest" description="Disordered" evidence="1">
    <location>
        <begin position="83"/>
        <end position="160"/>
    </location>
</feature>
<comment type="caution">
    <text evidence="2">The sequence shown here is derived from an EMBL/GenBank/DDBJ whole genome shotgun (WGS) entry which is preliminary data.</text>
</comment>
<accession>A0A836BQK2</accession>